<dbReference type="STRING" id="237018.SAMN04489723_108166"/>
<dbReference type="OrthoDB" id="826370at2"/>
<keyword evidence="2" id="KW-1185">Reference proteome</keyword>
<dbReference type="AlphaFoldDB" id="A0A1I1AIP4"/>
<dbReference type="Proteomes" id="UP000198790">
    <property type="component" value="Unassembled WGS sequence"/>
</dbReference>
<name>A0A1I1AIP4_9BACT</name>
<accession>A0A1I1AIP4</accession>
<dbReference type="RefSeq" id="WP_092897857.1">
    <property type="nucleotide sequence ID" value="NZ_FOKK01000008.1"/>
</dbReference>
<organism evidence="1 2">
    <name type="scientific">Algoriphagus aquimarinus</name>
    <dbReference type="NCBI Taxonomy" id="237018"/>
    <lineage>
        <taxon>Bacteria</taxon>
        <taxon>Pseudomonadati</taxon>
        <taxon>Bacteroidota</taxon>
        <taxon>Cytophagia</taxon>
        <taxon>Cytophagales</taxon>
        <taxon>Cyclobacteriaceae</taxon>
        <taxon>Algoriphagus</taxon>
    </lineage>
</organism>
<reference evidence="1 2" key="1">
    <citation type="submission" date="2016-10" db="EMBL/GenBank/DDBJ databases">
        <authorList>
            <person name="de Groot N.N."/>
        </authorList>
    </citation>
    <scope>NUCLEOTIDE SEQUENCE [LARGE SCALE GENOMIC DNA]</scope>
    <source>
        <strain evidence="1 2">DSM 23399</strain>
    </source>
</reference>
<proteinExistence type="predicted"/>
<protein>
    <submittedName>
        <fullName evidence="1">Acyl carrier protein</fullName>
    </submittedName>
</protein>
<evidence type="ECO:0000313" key="1">
    <source>
        <dbReference type="EMBL" id="SFB37901.1"/>
    </source>
</evidence>
<evidence type="ECO:0000313" key="2">
    <source>
        <dbReference type="Proteomes" id="UP000198790"/>
    </source>
</evidence>
<sequence length="76" mass="8837">MGKYSQLRKITQVFSEYGIVLTGARKHDHFIFDLRMDKIFLNGLIYELEYALNIELEDHKVINVNAPSQLIALLLD</sequence>
<gene>
    <name evidence="1" type="ORF">SAMN04489723_108166</name>
</gene>
<dbReference type="EMBL" id="FOKK01000008">
    <property type="protein sequence ID" value="SFB37901.1"/>
    <property type="molecule type" value="Genomic_DNA"/>
</dbReference>